<proteinExistence type="predicted"/>
<evidence type="ECO:0008006" key="10">
    <source>
        <dbReference type="Google" id="ProtNLM"/>
    </source>
</evidence>
<evidence type="ECO:0000313" key="8">
    <source>
        <dbReference type="EMBL" id="KAJ9583532.1"/>
    </source>
</evidence>
<evidence type="ECO:0000256" key="1">
    <source>
        <dbReference type="ARBA" id="ARBA00022723"/>
    </source>
</evidence>
<dbReference type="PROSITE" id="PS50023">
    <property type="entry name" value="LIM_DOMAIN_2"/>
    <property type="match status" value="1"/>
</dbReference>
<evidence type="ECO:0000313" key="9">
    <source>
        <dbReference type="Proteomes" id="UP001233999"/>
    </source>
</evidence>
<dbReference type="Gene3D" id="2.10.110.10">
    <property type="entry name" value="Cysteine Rich Protein"/>
    <property type="match status" value="1"/>
</dbReference>
<dbReference type="InterPro" id="IPR010442">
    <property type="entry name" value="PET_domain"/>
</dbReference>
<dbReference type="CDD" id="cd09830">
    <property type="entry name" value="PET_LIMPETin_LIM-9"/>
    <property type="match status" value="1"/>
</dbReference>
<protein>
    <recommendedName>
        <fullName evidence="10">Prickle-like protein 2</fullName>
    </recommendedName>
</protein>
<dbReference type="InterPro" id="IPR047120">
    <property type="entry name" value="Pk/Esn/Tes"/>
</dbReference>
<gene>
    <name evidence="8" type="ORF">L9F63_022126</name>
</gene>
<evidence type="ECO:0000256" key="2">
    <source>
        <dbReference type="ARBA" id="ARBA00022737"/>
    </source>
</evidence>
<evidence type="ECO:0000259" key="6">
    <source>
        <dbReference type="PROSITE" id="PS50023"/>
    </source>
</evidence>
<sequence length="329" mass="37915">MLDRKSKPPTCPLSAGLDTTLIPWPGMKYACVRVLELYCKVFNQAELYELIIRKTCNSCKCPREAHDVYHEEWVNVRDRLGFKAPTDPDRRSSREKTLSEGYSWVPPGLSTIKTEEYFQLLPANKVPRLGSPGEKYRDKQLMLQLPKQDLALAYCKHVESQHHPSYEDFINARNEIALDIGYVKESTNYNSECPQCHHTVSAGEVCVVAPKFGDRTLWHPACFVCSACLELLVDLTYCVHDDLLYCERHYAEQLKPRCAACDEKSIHAIIIVSYLTRCRTLKTSIMFSVYTEKRNLIESTKEFNWKNRRIGQTKIMEVILLLRIQVSSP</sequence>
<dbReference type="PROSITE" id="PS51303">
    <property type="entry name" value="PET"/>
    <property type="match status" value="1"/>
</dbReference>
<accession>A0AAD7ZNY2</accession>
<keyword evidence="1 5" id="KW-0479">Metal-binding</keyword>
<keyword evidence="4 5" id="KW-0440">LIM domain</keyword>
<dbReference type="PANTHER" id="PTHR24211:SF37">
    <property type="entry name" value="PROTEIN ESPINAS-LIKE PROTEIN"/>
    <property type="match status" value="1"/>
</dbReference>
<comment type="caution">
    <text evidence="8">The sequence shown here is derived from an EMBL/GenBank/DDBJ whole genome shotgun (WGS) entry which is preliminary data.</text>
</comment>
<dbReference type="PROSITE" id="PS00478">
    <property type="entry name" value="LIM_DOMAIN_1"/>
    <property type="match status" value="1"/>
</dbReference>
<dbReference type="PANTHER" id="PTHR24211">
    <property type="entry name" value="LIM DOMAIN-CONTAINING PROTEIN"/>
    <property type="match status" value="1"/>
</dbReference>
<evidence type="ECO:0000256" key="4">
    <source>
        <dbReference type="ARBA" id="ARBA00023038"/>
    </source>
</evidence>
<keyword evidence="9" id="KW-1185">Reference proteome</keyword>
<dbReference type="InterPro" id="IPR001781">
    <property type="entry name" value="Znf_LIM"/>
</dbReference>
<evidence type="ECO:0000256" key="5">
    <source>
        <dbReference type="PROSITE-ProRule" id="PRU00125"/>
    </source>
</evidence>
<dbReference type="AlphaFoldDB" id="A0AAD7ZNY2"/>
<reference evidence="8" key="1">
    <citation type="journal article" date="2023" name="IScience">
        <title>Live-bearing cockroach genome reveals convergent evolutionary mechanisms linked to viviparity in insects and beyond.</title>
        <authorList>
            <person name="Fouks B."/>
            <person name="Harrison M.C."/>
            <person name="Mikhailova A.A."/>
            <person name="Marchal E."/>
            <person name="English S."/>
            <person name="Carruthers M."/>
            <person name="Jennings E.C."/>
            <person name="Chiamaka E.L."/>
            <person name="Frigard R.A."/>
            <person name="Pippel M."/>
            <person name="Attardo G.M."/>
            <person name="Benoit J.B."/>
            <person name="Bornberg-Bauer E."/>
            <person name="Tobe S.S."/>
        </authorList>
    </citation>
    <scope>NUCLEOTIDE SEQUENCE</scope>
    <source>
        <strain evidence="8">Stay&amp;Tobe</strain>
    </source>
</reference>
<dbReference type="Proteomes" id="UP001233999">
    <property type="component" value="Unassembled WGS sequence"/>
</dbReference>
<feature type="non-terminal residue" evidence="8">
    <location>
        <position position="1"/>
    </location>
</feature>
<keyword evidence="2" id="KW-0677">Repeat</keyword>
<name>A0AAD7ZNY2_DIPPU</name>
<evidence type="ECO:0000256" key="3">
    <source>
        <dbReference type="ARBA" id="ARBA00022833"/>
    </source>
</evidence>
<dbReference type="SMART" id="SM00132">
    <property type="entry name" value="LIM"/>
    <property type="match status" value="1"/>
</dbReference>
<dbReference type="SUPFAM" id="SSF57716">
    <property type="entry name" value="Glucocorticoid receptor-like (DNA-binding domain)"/>
    <property type="match status" value="1"/>
</dbReference>
<evidence type="ECO:0000259" key="7">
    <source>
        <dbReference type="PROSITE" id="PS51303"/>
    </source>
</evidence>
<dbReference type="Pfam" id="PF00412">
    <property type="entry name" value="LIM"/>
    <property type="match status" value="1"/>
</dbReference>
<reference evidence="8" key="2">
    <citation type="submission" date="2023-05" db="EMBL/GenBank/DDBJ databases">
        <authorList>
            <person name="Fouks B."/>
        </authorList>
    </citation>
    <scope>NUCLEOTIDE SEQUENCE</scope>
    <source>
        <strain evidence="8">Stay&amp;Tobe</strain>
        <tissue evidence="8">Testes</tissue>
    </source>
</reference>
<dbReference type="GO" id="GO:0008270">
    <property type="term" value="F:zinc ion binding"/>
    <property type="evidence" value="ECO:0007669"/>
    <property type="project" value="InterPro"/>
</dbReference>
<feature type="domain" description="LIM zinc-binding" evidence="6">
    <location>
        <begin position="191"/>
        <end position="256"/>
    </location>
</feature>
<dbReference type="EMBL" id="JASPKZ010007572">
    <property type="protein sequence ID" value="KAJ9583532.1"/>
    <property type="molecule type" value="Genomic_DNA"/>
</dbReference>
<organism evidence="8 9">
    <name type="scientific">Diploptera punctata</name>
    <name type="common">Pacific beetle cockroach</name>
    <dbReference type="NCBI Taxonomy" id="6984"/>
    <lineage>
        <taxon>Eukaryota</taxon>
        <taxon>Metazoa</taxon>
        <taxon>Ecdysozoa</taxon>
        <taxon>Arthropoda</taxon>
        <taxon>Hexapoda</taxon>
        <taxon>Insecta</taxon>
        <taxon>Pterygota</taxon>
        <taxon>Neoptera</taxon>
        <taxon>Polyneoptera</taxon>
        <taxon>Dictyoptera</taxon>
        <taxon>Blattodea</taxon>
        <taxon>Blaberoidea</taxon>
        <taxon>Blaberidae</taxon>
        <taxon>Diplopterinae</taxon>
        <taxon>Diploptera</taxon>
    </lineage>
</organism>
<feature type="domain" description="PET" evidence="7">
    <location>
        <begin position="83"/>
        <end position="190"/>
    </location>
</feature>
<dbReference type="Pfam" id="PF06297">
    <property type="entry name" value="PET"/>
    <property type="match status" value="1"/>
</dbReference>
<keyword evidence="3 5" id="KW-0862">Zinc</keyword>
<dbReference type="CDD" id="cd09414">
    <property type="entry name" value="LIM1_LIMPETin"/>
    <property type="match status" value="1"/>
</dbReference>